<dbReference type="Pfam" id="PF13336">
    <property type="entry name" value="AcetylCoA_hyd_C"/>
    <property type="match status" value="1"/>
</dbReference>
<dbReference type="InterPro" id="IPR037171">
    <property type="entry name" value="NagB/RpiA_transferase-like"/>
</dbReference>
<dbReference type="InterPro" id="IPR038460">
    <property type="entry name" value="AcetylCoA_hyd_C_sf"/>
</dbReference>
<dbReference type="InterPro" id="IPR046433">
    <property type="entry name" value="ActCoA_hydro"/>
</dbReference>
<name>A0A1I7XUJ3_HETBA</name>
<evidence type="ECO:0000313" key="4">
    <source>
        <dbReference type="Proteomes" id="UP000095283"/>
    </source>
</evidence>
<dbReference type="SUPFAM" id="SSF100950">
    <property type="entry name" value="NagB/RpiA/CoA transferase-like"/>
    <property type="match status" value="2"/>
</dbReference>
<reference evidence="5" key="1">
    <citation type="submission" date="2016-11" db="UniProtKB">
        <authorList>
            <consortium name="WormBaseParasite"/>
        </authorList>
    </citation>
    <scope>IDENTIFICATION</scope>
</reference>
<feature type="domain" description="Acetyl-CoA hydrolase/transferase N-terminal" evidence="2">
    <location>
        <begin position="31"/>
        <end position="189"/>
    </location>
</feature>
<dbReference type="AlphaFoldDB" id="A0A1I7XUJ3"/>
<dbReference type="GO" id="GO:0005739">
    <property type="term" value="C:mitochondrion"/>
    <property type="evidence" value="ECO:0007669"/>
    <property type="project" value="TreeGrafter"/>
</dbReference>
<evidence type="ECO:0000259" key="3">
    <source>
        <dbReference type="Pfam" id="PF13336"/>
    </source>
</evidence>
<dbReference type="Gene3D" id="3.40.1080.20">
    <property type="entry name" value="Acetyl-CoA hydrolase/transferase C-terminal domain"/>
    <property type="match status" value="1"/>
</dbReference>
<sequence>MFSRVANRLAIPVAGRNPKWTTADEAVADIKSDMDIYVHAHASTPTELLNSLCKHVDAKNLAGIRLSHILLGGNVPWTEKKYWGKMRSNCLFICGNLRKLVKQGEADYTPVFLSDIPRLFHDKIIPVDVSLITVSPPDSRGYCTLGVNIEGSKSAIQNAKKIIAIVNPSMPRTFGDTLIHSSQIDTMVEIKDREIYGKQDGAEPSEVEMKIGKLIAENLVEDEATLQLEFECCSWTNNVDVIRANSKMTSINSALEIDLTGQIVSDSIGSTFYSGFGGQVDFVYGASNSHDGKGKAIIALPSRTTKGKSKIVPVLQQGAGVVTTRAHVRYVVTEFGIAQLYGKSVRQRAHALINIAHPDDREELERNAFTRLRCIPTPF</sequence>
<feature type="domain" description="Acetyl-CoA hydrolase/transferase C-terminal" evidence="3">
    <location>
        <begin position="227"/>
        <end position="368"/>
    </location>
</feature>
<dbReference type="Gene3D" id="3.40.1080.10">
    <property type="entry name" value="Glutaconate Coenzyme A-transferase"/>
    <property type="match status" value="1"/>
</dbReference>
<keyword evidence="4" id="KW-1185">Reference proteome</keyword>
<accession>A0A1I7XUJ3</accession>
<evidence type="ECO:0000313" key="5">
    <source>
        <dbReference type="WBParaSite" id="Hba_21186"/>
    </source>
</evidence>
<dbReference type="InterPro" id="IPR003702">
    <property type="entry name" value="ActCoA_hydro_N"/>
</dbReference>
<comment type="similarity">
    <text evidence="1">Belongs to the acetyl-CoA hydrolase/transferase family.</text>
</comment>
<evidence type="ECO:0000259" key="2">
    <source>
        <dbReference type="Pfam" id="PF02550"/>
    </source>
</evidence>
<dbReference type="InterPro" id="IPR026888">
    <property type="entry name" value="AcetylCoA_hyd_C"/>
</dbReference>
<proteinExistence type="inferred from homology"/>
<organism evidence="4 5">
    <name type="scientific">Heterorhabditis bacteriophora</name>
    <name type="common">Entomopathogenic nematode worm</name>
    <dbReference type="NCBI Taxonomy" id="37862"/>
    <lineage>
        <taxon>Eukaryota</taxon>
        <taxon>Metazoa</taxon>
        <taxon>Ecdysozoa</taxon>
        <taxon>Nematoda</taxon>
        <taxon>Chromadorea</taxon>
        <taxon>Rhabditida</taxon>
        <taxon>Rhabditina</taxon>
        <taxon>Rhabditomorpha</taxon>
        <taxon>Strongyloidea</taxon>
        <taxon>Heterorhabditidae</taxon>
        <taxon>Heterorhabditis</taxon>
    </lineage>
</organism>
<dbReference type="GO" id="GO:0006083">
    <property type="term" value="P:acetate metabolic process"/>
    <property type="evidence" value="ECO:0007669"/>
    <property type="project" value="InterPro"/>
</dbReference>
<dbReference type="PANTHER" id="PTHR21432:SF13">
    <property type="entry name" value="ACETYL-COA HYDROLASE"/>
    <property type="match status" value="1"/>
</dbReference>
<protein>
    <submittedName>
        <fullName evidence="5">Acetyl-CoA hydrolase</fullName>
    </submittedName>
</protein>
<dbReference type="GO" id="GO:0008775">
    <property type="term" value="F:acetate CoA-transferase activity"/>
    <property type="evidence" value="ECO:0007669"/>
    <property type="project" value="InterPro"/>
</dbReference>
<dbReference type="WBParaSite" id="Hba_21186">
    <property type="protein sequence ID" value="Hba_21186"/>
    <property type="gene ID" value="Hba_21186"/>
</dbReference>
<dbReference type="Proteomes" id="UP000095283">
    <property type="component" value="Unplaced"/>
</dbReference>
<dbReference type="Pfam" id="PF02550">
    <property type="entry name" value="AcetylCoA_hydro"/>
    <property type="match status" value="1"/>
</dbReference>
<evidence type="ECO:0000256" key="1">
    <source>
        <dbReference type="ARBA" id="ARBA00009632"/>
    </source>
</evidence>
<dbReference type="PANTHER" id="PTHR21432">
    <property type="entry name" value="ACETYL-COA HYDROLASE-RELATED"/>
    <property type="match status" value="1"/>
</dbReference>